<evidence type="ECO:0000313" key="2">
    <source>
        <dbReference type="Proteomes" id="UP000093796"/>
    </source>
</evidence>
<proteinExistence type="predicted"/>
<sequence>MTMQMQMQMTPLSSVRPNARSSWRQLSSEASFLDYSIGCHALPSRFEAALRRKAERARRKAWEHMLDSSHPERRS</sequence>
<dbReference type="EMBL" id="LYUD01000152">
    <property type="protein sequence ID" value="OAZ62918.1"/>
    <property type="molecule type" value="Genomic_DNA"/>
</dbReference>
<dbReference type="PATRIC" id="fig|438.15.peg.2892"/>
<organism evidence="1 2">
    <name type="scientific">Acetobacter pasteurianus</name>
    <name type="common">Acetobacter turbidans</name>
    <dbReference type="NCBI Taxonomy" id="438"/>
    <lineage>
        <taxon>Bacteria</taxon>
        <taxon>Pseudomonadati</taxon>
        <taxon>Pseudomonadota</taxon>
        <taxon>Alphaproteobacteria</taxon>
        <taxon>Acetobacterales</taxon>
        <taxon>Acetobacteraceae</taxon>
        <taxon>Acetobacter</taxon>
    </lineage>
</organism>
<dbReference type="Proteomes" id="UP000093796">
    <property type="component" value="Unassembled WGS sequence"/>
</dbReference>
<dbReference type="OrthoDB" id="7225875at2"/>
<accession>A0A1A0CIX9</accession>
<reference evidence="1 2" key="1">
    <citation type="submission" date="2016-05" db="EMBL/GenBank/DDBJ databases">
        <title>Genome sequencing of Acetobacter pasteurianus strain SRCM100623.</title>
        <authorList>
            <person name="Song Y.R."/>
        </authorList>
    </citation>
    <scope>NUCLEOTIDE SEQUENCE [LARGE SCALE GENOMIC DNA]</scope>
    <source>
        <strain evidence="1 2">SRCM100623</strain>
    </source>
</reference>
<name>A0A1A0CIX9_ACEPA</name>
<dbReference type="AlphaFoldDB" id="A0A1A0CIX9"/>
<evidence type="ECO:0000313" key="1">
    <source>
        <dbReference type="EMBL" id="OAZ62918.1"/>
    </source>
</evidence>
<protein>
    <submittedName>
        <fullName evidence="1">Uncharacterized protein</fullName>
    </submittedName>
</protein>
<comment type="caution">
    <text evidence="1">The sequence shown here is derived from an EMBL/GenBank/DDBJ whole genome shotgun (WGS) entry which is preliminary data.</text>
</comment>
<gene>
    <name evidence="1" type="ORF">SRCM100623_02609</name>
</gene>
<dbReference type="RefSeq" id="WP_155738547.1">
    <property type="nucleotide sequence ID" value="NZ_LYUD01000152.1"/>
</dbReference>